<evidence type="ECO:0000313" key="2">
    <source>
        <dbReference type="EMBL" id="CAD8346349.1"/>
    </source>
</evidence>
<name>A0A7R9ZX30_9DINO</name>
<protein>
    <submittedName>
        <fullName evidence="2">Uncharacterized protein</fullName>
    </submittedName>
</protein>
<reference evidence="2" key="1">
    <citation type="submission" date="2021-01" db="EMBL/GenBank/DDBJ databases">
        <authorList>
            <person name="Corre E."/>
            <person name="Pelletier E."/>
            <person name="Niang G."/>
            <person name="Scheremetjew M."/>
            <person name="Finn R."/>
            <person name="Kale V."/>
            <person name="Holt S."/>
            <person name="Cochrane G."/>
            <person name="Meng A."/>
            <person name="Brown T."/>
            <person name="Cohen L."/>
        </authorList>
    </citation>
    <scope>NUCLEOTIDE SEQUENCE</scope>
    <source>
        <strain evidence="2">Pbaha01</strain>
    </source>
</reference>
<proteinExistence type="predicted"/>
<dbReference type="EMBL" id="HBEG01003640">
    <property type="protein sequence ID" value="CAD8346349.1"/>
    <property type="molecule type" value="Transcribed_RNA"/>
</dbReference>
<feature type="compositionally biased region" description="Low complexity" evidence="1">
    <location>
        <begin position="35"/>
        <end position="55"/>
    </location>
</feature>
<organism evidence="2">
    <name type="scientific">Pyrodinium bahamense</name>
    <dbReference type="NCBI Taxonomy" id="73915"/>
    <lineage>
        <taxon>Eukaryota</taxon>
        <taxon>Sar</taxon>
        <taxon>Alveolata</taxon>
        <taxon>Dinophyceae</taxon>
        <taxon>Gonyaulacales</taxon>
        <taxon>Pyrocystaceae</taxon>
        <taxon>Pyrodinium</taxon>
    </lineage>
</organism>
<accession>A0A7R9ZX30</accession>
<dbReference type="AlphaFoldDB" id="A0A7R9ZX30"/>
<sequence>MARRSLVQRWRAQRPELQLSFEDSQRMLSPLVVDPAASTSSASSHPRSCARSGTVSPPPGRSGPGPEWQHAIRRRPRCRSLLYGPAAERPGAPSPRPPSRPRLRGQSLVQSAGAERSGATTARPPTHSRRRHSVAKAAPDGTAVAGNEARVHRPQLHHTDWKTSADIDRELEEVIFGGCKVVEMQVSPPADGPKAPSSSANPMSQARELRIFQRGEAHVLGDLSTTGSTGCQKKPALAGESPADATLRRLSEWRGGALAAQAEEKPEVRQLDARETMAEDFAHNLSRVRNKLLAVQEQFAQHHAVEPALPAGVTAVGQHPL</sequence>
<feature type="region of interest" description="Disordered" evidence="1">
    <location>
        <begin position="1"/>
        <end position="162"/>
    </location>
</feature>
<gene>
    <name evidence="2" type="ORF">PBAH0796_LOCUS2087</name>
</gene>
<evidence type="ECO:0000256" key="1">
    <source>
        <dbReference type="SAM" id="MobiDB-lite"/>
    </source>
</evidence>